<gene>
    <name evidence="3" type="ORF">HERI1096_LOCUS31566</name>
</gene>
<dbReference type="Pfam" id="PF00856">
    <property type="entry name" value="SET"/>
    <property type="match status" value="1"/>
</dbReference>
<evidence type="ECO:0000259" key="2">
    <source>
        <dbReference type="PROSITE" id="PS50280"/>
    </source>
</evidence>
<name>A0A7S3BJG0_9EUKA</name>
<dbReference type="PANTHER" id="PTHR13271:SF145">
    <property type="entry name" value="SET DOMAIN-CONTAINING PROTEIN"/>
    <property type="match status" value="1"/>
</dbReference>
<feature type="domain" description="SET" evidence="2">
    <location>
        <begin position="22"/>
        <end position="259"/>
    </location>
</feature>
<dbReference type="CDD" id="cd10527">
    <property type="entry name" value="SET_LSMT"/>
    <property type="match status" value="1"/>
</dbReference>
<evidence type="ECO:0000256" key="1">
    <source>
        <dbReference type="SAM" id="MobiDB-lite"/>
    </source>
</evidence>
<organism evidence="3">
    <name type="scientific">Haptolina ericina</name>
    <dbReference type="NCBI Taxonomy" id="156174"/>
    <lineage>
        <taxon>Eukaryota</taxon>
        <taxon>Haptista</taxon>
        <taxon>Haptophyta</taxon>
        <taxon>Prymnesiophyceae</taxon>
        <taxon>Prymnesiales</taxon>
        <taxon>Prymnesiaceae</taxon>
        <taxon>Haptolina</taxon>
    </lineage>
</organism>
<sequence length="507" mass="54380">MVSLQTQKLAAFLRSKGAVIHEDLEFFARRPSGVRGVFAVAPIQRGELLLSLPRKAVLTACEEGMCEWMPEEARDASPILRTALYLLRESSLGTASDWAPYLATLPAEYDTLEHWTQEELAALVGTSVHDELKGLRDPRTGDLLGPARVLWERSIAPLVMSAPQHWPDASLDAFLHACATVRTRGFYDAAAGGGGPYLLPAIDMFNHACHGTATSLTVERAASSMASAVRGSWARNSLVFSMEAERDITAGEELTHMYDHFDDAQLLVTYGFISNRDEGALPTTARLTLTAVADAVALVRDGRGSSCGLGLSWNAAEGWAEKLAACERLLAPHGGKVGVSLAEPLPDELLTAVLLLLLPCEEFDELLVSEDGKVPLLDSTAIHGEPELASAVARALLSAVHTAEQRYADESPTMTTGATTECCAERRTAATATTEHQRYERCVARERRLTMATTLRDAELAALHGTRAAALGLLVSAGLSEGSEEEDGGLEGEEEGGAGTMKRQRSC</sequence>
<dbReference type="InterPro" id="IPR001214">
    <property type="entry name" value="SET_dom"/>
</dbReference>
<dbReference type="InterPro" id="IPR046341">
    <property type="entry name" value="SET_dom_sf"/>
</dbReference>
<proteinExistence type="predicted"/>
<dbReference type="EMBL" id="HBHX01057214">
    <property type="protein sequence ID" value="CAE0137094.1"/>
    <property type="molecule type" value="Transcribed_RNA"/>
</dbReference>
<protein>
    <recommendedName>
        <fullName evidence="2">SET domain-containing protein</fullName>
    </recommendedName>
</protein>
<dbReference type="AlphaFoldDB" id="A0A7S3BJG0"/>
<reference evidence="3" key="1">
    <citation type="submission" date="2021-01" db="EMBL/GenBank/DDBJ databases">
        <authorList>
            <person name="Corre E."/>
            <person name="Pelletier E."/>
            <person name="Niang G."/>
            <person name="Scheremetjew M."/>
            <person name="Finn R."/>
            <person name="Kale V."/>
            <person name="Holt S."/>
            <person name="Cochrane G."/>
            <person name="Meng A."/>
            <person name="Brown T."/>
            <person name="Cohen L."/>
        </authorList>
    </citation>
    <scope>NUCLEOTIDE SEQUENCE</scope>
    <source>
        <strain evidence="3">CCMP281</strain>
    </source>
</reference>
<evidence type="ECO:0000313" key="3">
    <source>
        <dbReference type="EMBL" id="CAE0137094.1"/>
    </source>
</evidence>
<dbReference type="PANTHER" id="PTHR13271">
    <property type="entry name" value="UNCHARACTERIZED PUTATIVE METHYLTRANSFERASE"/>
    <property type="match status" value="1"/>
</dbReference>
<dbReference type="SUPFAM" id="SSF82199">
    <property type="entry name" value="SET domain"/>
    <property type="match status" value="1"/>
</dbReference>
<accession>A0A7S3BJG0</accession>
<dbReference type="PROSITE" id="PS50280">
    <property type="entry name" value="SET"/>
    <property type="match status" value="1"/>
</dbReference>
<feature type="region of interest" description="Disordered" evidence="1">
    <location>
        <begin position="480"/>
        <end position="507"/>
    </location>
</feature>
<dbReference type="GO" id="GO:0016279">
    <property type="term" value="F:protein-lysine N-methyltransferase activity"/>
    <property type="evidence" value="ECO:0007669"/>
    <property type="project" value="TreeGrafter"/>
</dbReference>
<feature type="compositionally biased region" description="Acidic residues" evidence="1">
    <location>
        <begin position="482"/>
        <end position="496"/>
    </location>
</feature>
<dbReference type="InterPro" id="IPR050600">
    <property type="entry name" value="SETD3_SETD6_MTase"/>
</dbReference>
<dbReference type="Gene3D" id="3.90.1410.10">
    <property type="entry name" value="set domain protein methyltransferase, domain 1"/>
    <property type="match status" value="1"/>
</dbReference>